<feature type="region of interest" description="Disordered" evidence="5">
    <location>
        <begin position="89"/>
        <end position="146"/>
    </location>
</feature>
<organism evidence="7 8">
    <name type="scientific">Lottia gigantea</name>
    <name type="common">Giant owl limpet</name>
    <dbReference type="NCBI Taxonomy" id="225164"/>
    <lineage>
        <taxon>Eukaryota</taxon>
        <taxon>Metazoa</taxon>
        <taxon>Spiralia</taxon>
        <taxon>Lophotrochozoa</taxon>
        <taxon>Mollusca</taxon>
        <taxon>Gastropoda</taxon>
        <taxon>Patellogastropoda</taxon>
        <taxon>Lottioidea</taxon>
        <taxon>Lottiidae</taxon>
        <taxon>Lottia</taxon>
    </lineage>
</organism>
<evidence type="ECO:0000256" key="3">
    <source>
        <dbReference type="PROSITE-ProRule" id="PRU00267"/>
    </source>
</evidence>
<keyword evidence="2 3" id="KW-0539">Nucleus</keyword>
<dbReference type="KEGG" id="lgi:LOTGIDRAFT_239042"/>
<dbReference type="CDD" id="cd22016">
    <property type="entry name" value="HMG-box_NHP10-like"/>
    <property type="match status" value="1"/>
</dbReference>
<dbReference type="AlphaFoldDB" id="V4AMX9"/>
<sequence length="243" mass="29018">MAEELEATLAVVRQETAFLEKYFGLRKRCEQMQQANEKMVNRLQHVKKIIKRHKREKRFLESRLAEYGDNYKESQVPLSWEEDQLFNCLRPTSSEPPPYPKSDCDDDMTTKTTAMSSIQPYLQKSTKSRKSKSDKEKDPNAPKKPSNVFQIYCKEQKQKVQAVYFQEFNEEIAHHELTRRLAQKWHVMSQEEKKMYYEMHDIENERYQRELKVYENREITEPTTSNMAANNFPSQLGIKEEME</sequence>
<dbReference type="CTD" id="20250939"/>
<dbReference type="GeneID" id="20250939"/>
<dbReference type="GO" id="GO:0043065">
    <property type="term" value="P:positive regulation of apoptotic process"/>
    <property type="evidence" value="ECO:0007669"/>
    <property type="project" value="TreeGrafter"/>
</dbReference>
<dbReference type="Pfam" id="PF24245">
    <property type="entry name" value="INO80F"/>
    <property type="match status" value="1"/>
</dbReference>
<dbReference type="PANTHER" id="PTHR35084:SF1">
    <property type="entry name" value="TCF3 FUSION PARTNER"/>
    <property type="match status" value="1"/>
</dbReference>
<dbReference type="SMART" id="SM00398">
    <property type="entry name" value="HMG"/>
    <property type="match status" value="1"/>
</dbReference>
<dbReference type="GO" id="GO:0097190">
    <property type="term" value="P:apoptotic signaling pathway"/>
    <property type="evidence" value="ECO:0007669"/>
    <property type="project" value="TreeGrafter"/>
</dbReference>
<dbReference type="InterPro" id="IPR009071">
    <property type="entry name" value="HMG_box_dom"/>
</dbReference>
<evidence type="ECO:0000256" key="4">
    <source>
        <dbReference type="SAM" id="Coils"/>
    </source>
</evidence>
<gene>
    <name evidence="7" type="ORF">LOTGIDRAFT_239042</name>
</gene>
<dbReference type="PANTHER" id="PTHR35084">
    <property type="entry name" value="TCF3 FUSION PARTNER"/>
    <property type="match status" value="1"/>
</dbReference>
<dbReference type="GO" id="GO:0031011">
    <property type="term" value="C:Ino80 complex"/>
    <property type="evidence" value="ECO:0007669"/>
    <property type="project" value="TreeGrafter"/>
</dbReference>
<feature type="domain" description="HMG box" evidence="6">
    <location>
        <begin position="142"/>
        <end position="215"/>
    </location>
</feature>
<accession>V4AMX9</accession>
<keyword evidence="4" id="KW-0175">Coiled coil</keyword>
<comment type="subcellular location">
    <subcellularLocation>
        <location evidence="1">Nucleus</location>
    </subcellularLocation>
</comment>
<dbReference type="InterPro" id="IPR033555">
    <property type="entry name" value="TFPT"/>
</dbReference>
<dbReference type="OMA" id="RWREAPM"/>
<dbReference type="Pfam" id="PF09011">
    <property type="entry name" value="HMG_box_2"/>
    <property type="match status" value="1"/>
</dbReference>
<dbReference type="HOGENOM" id="CLU_095087_0_0_1"/>
<dbReference type="OrthoDB" id="10070927at2759"/>
<feature type="compositionally biased region" description="Polar residues" evidence="5">
    <location>
        <begin position="110"/>
        <end position="123"/>
    </location>
</feature>
<feature type="coiled-coil region" evidence="4">
    <location>
        <begin position="36"/>
        <end position="70"/>
    </location>
</feature>
<reference evidence="7 8" key="1">
    <citation type="journal article" date="2013" name="Nature">
        <title>Insights into bilaterian evolution from three spiralian genomes.</title>
        <authorList>
            <person name="Simakov O."/>
            <person name="Marletaz F."/>
            <person name="Cho S.J."/>
            <person name="Edsinger-Gonzales E."/>
            <person name="Havlak P."/>
            <person name="Hellsten U."/>
            <person name="Kuo D.H."/>
            <person name="Larsson T."/>
            <person name="Lv J."/>
            <person name="Arendt D."/>
            <person name="Savage R."/>
            <person name="Osoegawa K."/>
            <person name="de Jong P."/>
            <person name="Grimwood J."/>
            <person name="Chapman J.A."/>
            <person name="Shapiro H."/>
            <person name="Aerts A."/>
            <person name="Otillar R.P."/>
            <person name="Terry A.Y."/>
            <person name="Boore J.L."/>
            <person name="Grigoriev I.V."/>
            <person name="Lindberg D.R."/>
            <person name="Seaver E.C."/>
            <person name="Weisblat D.A."/>
            <person name="Putnam N.H."/>
            <person name="Rokhsar D.S."/>
        </authorList>
    </citation>
    <scope>NUCLEOTIDE SEQUENCE [LARGE SCALE GENOMIC DNA]</scope>
</reference>
<feature type="DNA-binding region" description="HMG box" evidence="3">
    <location>
        <begin position="142"/>
        <end position="215"/>
    </location>
</feature>
<keyword evidence="3" id="KW-0238">DNA-binding</keyword>
<evidence type="ECO:0000256" key="2">
    <source>
        <dbReference type="ARBA" id="ARBA00023242"/>
    </source>
</evidence>
<dbReference type="SUPFAM" id="SSF47095">
    <property type="entry name" value="HMG-box"/>
    <property type="match status" value="1"/>
</dbReference>
<evidence type="ECO:0000313" key="8">
    <source>
        <dbReference type="Proteomes" id="UP000030746"/>
    </source>
</evidence>
<dbReference type="GO" id="GO:0003677">
    <property type="term" value="F:DNA binding"/>
    <property type="evidence" value="ECO:0007669"/>
    <property type="project" value="UniProtKB-UniRule"/>
</dbReference>
<evidence type="ECO:0000256" key="1">
    <source>
        <dbReference type="ARBA" id="ARBA00004123"/>
    </source>
</evidence>
<dbReference type="Proteomes" id="UP000030746">
    <property type="component" value="Unassembled WGS sequence"/>
</dbReference>
<evidence type="ECO:0000256" key="5">
    <source>
        <dbReference type="SAM" id="MobiDB-lite"/>
    </source>
</evidence>
<dbReference type="RefSeq" id="XP_009050813.1">
    <property type="nucleotide sequence ID" value="XM_009052565.1"/>
</dbReference>
<feature type="compositionally biased region" description="Basic and acidic residues" evidence="5">
    <location>
        <begin position="131"/>
        <end position="141"/>
    </location>
</feature>
<keyword evidence="8" id="KW-1185">Reference proteome</keyword>
<name>V4AMX9_LOTGI</name>
<dbReference type="Gene3D" id="1.10.30.10">
    <property type="entry name" value="High mobility group box domain"/>
    <property type="match status" value="1"/>
</dbReference>
<dbReference type="STRING" id="225164.V4AMX9"/>
<protein>
    <recommendedName>
        <fullName evidence="6">HMG box domain-containing protein</fullName>
    </recommendedName>
</protein>
<dbReference type="EMBL" id="KB201248">
    <property type="protein sequence ID" value="ESO98507.1"/>
    <property type="molecule type" value="Genomic_DNA"/>
</dbReference>
<proteinExistence type="predicted"/>
<dbReference type="PROSITE" id="PS50118">
    <property type="entry name" value="HMG_BOX_2"/>
    <property type="match status" value="1"/>
</dbReference>
<dbReference type="InterPro" id="IPR036910">
    <property type="entry name" value="HMG_box_dom_sf"/>
</dbReference>
<evidence type="ECO:0000259" key="6">
    <source>
        <dbReference type="PROSITE" id="PS50118"/>
    </source>
</evidence>
<dbReference type="InterPro" id="IPR056513">
    <property type="entry name" value="INO80F"/>
</dbReference>
<evidence type="ECO:0000313" key="7">
    <source>
        <dbReference type="EMBL" id="ESO98507.1"/>
    </source>
</evidence>